<accession>A0A9D4RP64</accession>
<reference evidence="1" key="1">
    <citation type="journal article" date="2019" name="bioRxiv">
        <title>The Genome of the Zebra Mussel, Dreissena polymorpha: A Resource for Invasive Species Research.</title>
        <authorList>
            <person name="McCartney M.A."/>
            <person name="Auch B."/>
            <person name="Kono T."/>
            <person name="Mallez S."/>
            <person name="Zhang Y."/>
            <person name="Obille A."/>
            <person name="Becker A."/>
            <person name="Abrahante J.E."/>
            <person name="Garbe J."/>
            <person name="Badalamenti J.P."/>
            <person name="Herman A."/>
            <person name="Mangelson H."/>
            <person name="Liachko I."/>
            <person name="Sullivan S."/>
            <person name="Sone E.D."/>
            <person name="Koren S."/>
            <person name="Silverstein K.A.T."/>
            <person name="Beckman K.B."/>
            <person name="Gohl D.M."/>
        </authorList>
    </citation>
    <scope>NUCLEOTIDE SEQUENCE</scope>
    <source>
        <strain evidence="1">Duluth1</strain>
        <tissue evidence="1">Whole animal</tissue>
    </source>
</reference>
<dbReference type="EMBL" id="JAIWYP010000002">
    <property type="protein sequence ID" value="KAH3873572.1"/>
    <property type="molecule type" value="Genomic_DNA"/>
</dbReference>
<keyword evidence="2" id="KW-1185">Reference proteome</keyword>
<evidence type="ECO:0000313" key="1">
    <source>
        <dbReference type="EMBL" id="KAH3873572.1"/>
    </source>
</evidence>
<proteinExistence type="predicted"/>
<sequence>MSDNSGNPVLVSANEYDPDSSELSCIEANDINELDEYHSLIKMYRDYPKDLFVPELLRKYASSESDLERIRLKYFELVKYEHDDLPFAADAELKRRVYTRQGETVAVKLAQDIHSILALAEGESDLSAVRNMISNAKSRKQSTTQTTTASGR</sequence>
<comment type="caution">
    <text evidence="1">The sequence shown here is derived from an EMBL/GenBank/DDBJ whole genome shotgun (WGS) entry which is preliminary data.</text>
</comment>
<dbReference type="AlphaFoldDB" id="A0A9D4RP64"/>
<organism evidence="1 2">
    <name type="scientific">Dreissena polymorpha</name>
    <name type="common">Zebra mussel</name>
    <name type="synonym">Mytilus polymorpha</name>
    <dbReference type="NCBI Taxonomy" id="45954"/>
    <lineage>
        <taxon>Eukaryota</taxon>
        <taxon>Metazoa</taxon>
        <taxon>Spiralia</taxon>
        <taxon>Lophotrochozoa</taxon>
        <taxon>Mollusca</taxon>
        <taxon>Bivalvia</taxon>
        <taxon>Autobranchia</taxon>
        <taxon>Heteroconchia</taxon>
        <taxon>Euheterodonta</taxon>
        <taxon>Imparidentia</taxon>
        <taxon>Neoheterodontei</taxon>
        <taxon>Myida</taxon>
        <taxon>Dreissenoidea</taxon>
        <taxon>Dreissenidae</taxon>
        <taxon>Dreissena</taxon>
    </lineage>
</organism>
<gene>
    <name evidence="1" type="ORF">DPMN_036810</name>
</gene>
<evidence type="ECO:0000313" key="2">
    <source>
        <dbReference type="Proteomes" id="UP000828390"/>
    </source>
</evidence>
<reference evidence="1" key="2">
    <citation type="submission" date="2020-11" db="EMBL/GenBank/DDBJ databases">
        <authorList>
            <person name="McCartney M.A."/>
            <person name="Auch B."/>
            <person name="Kono T."/>
            <person name="Mallez S."/>
            <person name="Becker A."/>
            <person name="Gohl D.M."/>
            <person name="Silverstein K.A.T."/>
            <person name="Koren S."/>
            <person name="Bechman K.B."/>
            <person name="Herman A."/>
            <person name="Abrahante J.E."/>
            <person name="Garbe J."/>
        </authorList>
    </citation>
    <scope>NUCLEOTIDE SEQUENCE</scope>
    <source>
        <strain evidence="1">Duluth1</strain>
        <tissue evidence="1">Whole animal</tissue>
    </source>
</reference>
<name>A0A9D4RP64_DREPO</name>
<dbReference type="Proteomes" id="UP000828390">
    <property type="component" value="Unassembled WGS sequence"/>
</dbReference>
<protein>
    <submittedName>
        <fullName evidence="1">Uncharacterized protein</fullName>
    </submittedName>
</protein>